<dbReference type="EMBL" id="CP044548">
    <property type="protein sequence ID" value="QGX08306.1"/>
    <property type="molecule type" value="Genomic_DNA"/>
</dbReference>
<evidence type="ECO:0000313" key="3">
    <source>
        <dbReference type="Proteomes" id="UP000271708"/>
    </source>
</evidence>
<protein>
    <submittedName>
        <fullName evidence="2">Uncharacterized protein</fullName>
    </submittedName>
</protein>
<dbReference type="RefSeq" id="WP_123091611.1">
    <property type="nucleotide sequence ID" value="NZ_CP044548.2"/>
</dbReference>
<organism evidence="2 3">
    <name type="scientific">Janibacter melonis</name>
    <dbReference type="NCBI Taxonomy" id="262209"/>
    <lineage>
        <taxon>Bacteria</taxon>
        <taxon>Bacillati</taxon>
        <taxon>Actinomycetota</taxon>
        <taxon>Actinomycetes</taxon>
        <taxon>Micrococcales</taxon>
        <taxon>Intrasporangiaceae</taxon>
        <taxon>Janibacter</taxon>
    </lineage>
</organism>
<feature type="region of interest" description="Disordered" evidence="1">
    <location>
        <begin position="265"/>
        <end position="323"/>
    </location>
</feature>
<evidence type="ECO:0000256" key="1">
    <source>
        <dbReference type="SAM" id="MobiDB-lite"/>
    </source>
</evidence>
<accession>A0A650GDL7</accession>
<reference evidence="2 3" key="1">
    <citation type="submission" date="2019-09" db="EMBL/GenBank/DDBJ databases">
        <title>Complete Genome Sequence of Janibacter melonis M714 with both human health impact and industrial applications.</title>
        <authorList>
            <person name="Jin M."/>
            <person name="Zhao Q.R."/>
        </authorList>
    </citation>
    <scope>NUCLEOTIDE SEQUENCE [LARGE SCALE GENOMIC DNA]</scope>
    <source>
        <strain evidence="2 3">M714</strain>
    </source>
</reference>
<dbReference type="Proteomes" id="UP000271708">
    <property type="component" value="Chromosome"/>
</dbReference>
<sequence>MSDETGTDDTTDLARRCAEAAQDLVTSPPTDGCVVDEVRAEGEQVAIVFRWHDAPHPFVIRLAADDGVYGVWTPETSVEEPGWPEAWALDTRYWLMEELDTGYVARARRRPDGDRVELLPPEPHVDLAPRPTTDLDISPVPQYSPAVPPEVLQRWAQMVESGVEGPVTIAWMGDATAEPGDGLTDGAHLAEAGLDAAAARRLRQEGELGAWLQAAPDDEHAGWAGHVVLGTVRDGVVPVLLLETSPTRRRARVTPCSPVPWCRRRCSGAAPSSSTTRTATARSAPHVSTAEPGAWGPYRPRSRPRSQLHRSCSRASKPRSVGR</sequence>
<dbReference type="GeneID" id="59160782"/>
<evidence type="ECO:0000313" key="2">
    <source>
        <dbReference type="EMBL" id="QGX08306.1"/>
    </source>
</evidence>
<gene>
    <name evidence="2" type="ORF">EEW87_16460</name>
</gene>
<dbReference type="KEGG" id="jme:EEW87_16460"/>
<feature type="compositionally biased region" description="Basic residues" evidence="1">
    <location>
        <begin position="300"/>
        <end position="323"/>
    </location>
</feature>
<proteinExistence type="predicted"/>
<dbReference type="AlphaFoldDB" id="A0A650GDL7"/>
<feature type="compositionally biased region" description="Low complexity" evidence="1">
    <location>
        <begin position="269"/>
        <end position="285"/>
    </location>
</feature>
<name>A0A650GDL7_9MICO</name>